<feature type="transmembrane region" description="Helical" evidence="7">
    <location>
        <begin position="53"/>
        <end position="76"/>
    </location>
</feature>
<protein>
    <submittedName>
        <fullName evidence="8">Hemolysin III family protein</fullName>
    </submittedName>
</protein>
<feature type="transmembrane region" description="Helical" evidence="7">
    <location>
        <begin position="115"/>
        <end position="135"/>
    </location>
</feature>
<feature type="transmembrane region" description="Helical" evidence="7">
    <location>
        <begin position="142"/>
        <end position="162"/>
    </location>
</feature>
<comment type="similarity">
    <text evidence="2">Belongs to the UPF0073 (Hly-III) family.</text>
</comment>
<feature type="transmembrane region" description="Helical" evidence="7">
    <location>
        <begin position="168"/>
        <end position="189"/>
    </location>
</feature>
<keyword evidence="5 7" id="KW-1133">Transmembrane helix</keyword>
<organism evidence="8 9">
    <name type="scientific">Frateuria flava</name>
    <dbReference type="NCBI Taxonomy" id="2821489"/>
    <lineage>
        <taxon>Bacteria</taxon>
        <taxon>Pseudomonadati</taxon>
        <taxon>Pseudomonadota</taxon>
        <taxon>Gammaproteobacteria</taxon>
        <taxon>Lysobacterales</taxon>
        <taxon>Rhodanobacteraceae</taxon>
        <taxon>Frateuria</taxon>
    </lineage>
</organism>
<dbReference type="EMBL" id="JAGJRS010000034">
    <property type="protein sequence ID" value="MBP1475928.1"/>
    <property type="molecule type" value="Genomic_DNA"/>
</dbReference>
<dbReference type="PANTHER" id="PTHR20855:SF3">
    <property type="entry name" value="LD03007P"/>
    <property type="match status" value="1"/>
</dbReference>
<comment type="subcellular location">
    <subcellularLocation>
        <location evidence="1">Cell membrane</location>
        <topology evidence="1">Multi-pass membrane protein</topology>
    </subcellularLocation>
</comment>
<dbReference type="InterPro" id="IPR005744">
    <property type="entry name" value="Hy-lIII"/>
</dbReference>
<evidence type="ECO:0000256" key="5">
    <source>
        <dbReference type="ARBA" id="ARBA00022989"/>
    </source>
</evidence>
<evidence type="ECO:0000256" key="2">
    <source>
        <dbReference type="ARBA" id="ARBA00008488"/>
    </source>
</evidence>
<evidence type="ECO:0000256" key="1">
    <source>
        <dbReference type="ARBA" id="ARBA00004651"/>
    </source>
</evidence>
<dbReference type="Pfam" id="PF03006">
    <property type="entry name" value="HlyIII"/>
    <property type="match status" value="1"/>
</dbReference>
<dbReference type="Proteomes" id="UP000823790">
    <property type="component" value="Unassembled WGS sequence"/>
</dbReference>
<evidence type="ECO:0000313" key="9">
    <source>
        <dbReference type="Proteomes" id="UP000823790"/>
    </source>
</evidence>
<name>A0ABS4DS93_9GAMM</name>
<evidence type="ECO:0000256" key="4">
    <source>
        <dbReference type="ARBA" id="ARBA00022692"/>
    </source>
</evidence>
<dbReference type="RefSeq" id="WP_209623297.1">
    <property type="nucleotide sequence ID" value="NZ_JAGJRS010000034.1"/>
</dbReference>
<keyword evidence="3" id="KW-1003">Cell membrane</keyword>
<evidence type="ECO:0000256" key="6">
    <source>
        <dbReference type="ARBA" id="ARBA00023136"/>
    </source>
</evidence>
<feature type="transmembrane region" description="Helical" evidence="7">
    <location>
        <begin position="20"/>
        <end position="41"/>
    </location>
</feature>
<sequence length="220" mass="23731">MSLPQRIRKLARTPTTGEEIANSISHGLGLLLAIAGLPLLVLDALQRGGALPVLGAAVFGSSAILLYLASTLYHAVPHTRAKRLLRRVDHAAIYLLIAGTYTPIALGVLRGSGGWALLGVIWTLAVAGVIFKTLVGARFHRLSTGLYVGMGWLALVAIRPLWQHMAPGGLAWLLAGGVAYTVGVVFYVLHDRLRYSHFAWHLFVLAGTGCHYVTVWRYAH</sequence>
<dbReference type="PANTHER" id="PTHR20855">
    <property type="entry name" value="ADIPOR/PROGESTIN RECEPTOR-RELATED"/>
    <property type="match status" value="1"/>
</dbReference>
<comment type="caution">
    <text evidence="8">The sequence shown here is derived from an EMBL/GenBank/DDBJ whole genome shotgun (WGS) entry which is preliminary data.</text>
</comment>
<evidence type="ECO:0000256" key="3">
    <source>
        <dbReference type="ARBA" id="ARBA00022475"/>
    </source>
</evidence>
<dbReference type="InterPro" id="IPR004254">
    <property type="entry name" value="AdipoR/HlyIII-related"/>
</dbReference>
<keyword evidence="6 7" id="KW-0472">Membrane</keyword>
<dbReference type="NCBIfam" id="TIGR01065">
    <property type="entry name" value="hlyIII"/>
    <property type="match status" value="1"/>
</dbReference>
<reference evidence="8 9" key="1">
    <citation type="submission" date="2021-04" db="EMBL/GenBank/DDBJ databases">
        <authorList>
            <person name="Huq M.A."/>
        </authorList>
    </citation>
    <scope>NUCLEOTIDE SEQUENCE [LARGE SCALE GENOMIC DNA]</scope>
    <source>
        <strain evidence="8 9">MAH-13</strain>
    </source>
</reference>
<feature type="transmembrane region" description="Helical" evidence="7">
    <location>
        <begin position="198"/>
        <end position="219"/>
    </location>
</feature>
<evidence type="ECO:0000313" key="8">
    <source>
        <dbReference type="EMBL" id="MBP1475928.1"/>
    </source>
</evidence>
<evidence type="ECO:0000256" key="7">
    <source>
        <dbReference type="SAM" id="Phobius"/>
    </source>
</evidence>
<accession>A0ABS4DS93</accession>
<proteinExistence type="inferred from homology"/>
<gene>
    <name evidence="8" type="ORF">J7I44_16640</name>
</gene>
<feature type="transmembrane region" description="Helical" evidence="7">
    <location>
        <begin position="88"/>
        <end position="109"/>
    </location>
</feature>
<keyword evidence="9" id="KW-1185">Reference proteome</keyword>
<keyword evidence="4 7" id="KW-0812">Transmembrane</keyword>